<dbReference type="Gene3D" id="3.40.50.10540">
    <property type="entry name" value="Crotonobetainyl-coa:carnitine coa-transferase, domain 1"/>
    <property type="match status" value="1"/>
</dbReference>
<dbReference type="PANTHER" id="PTHR48207">
    <property type="entry name" value="SUCCINATE--HYDROXYMETHYLGLUTARATE COA-TRANSFERASE"/>
    <property type="match status" value="1"/>
</dbReference>
<dbReference type="Proteomes" id="UP000759537">
    <property type="component" value="Unassembled WGS sequence"/>
</dbReference>
<dbReference type="EMBL" id="WHVB01000004">
    <property type="protein sequence ID" value="KAF8483914.1"/>
    <property type="molecule type" value="Genomic_DNA"/>
</dbReference>
<dbReference type="PANTHER" id="PTHR48207:SF3">
    <property type="entry name" value="SUCCINATE--HYDROXYMETHYLGLUTARATE COA-TRANSFERASE"/>
    <property type="match status" value="1"/>
</dbReference>
<organism evidence="3 4">
    <name type="scientific">Russula ochroleuca</name>
    <dbReference type="NCBI Taxonomy" id="152965"/>
    <lineage>
        <taxon>Eukaryota</taxon>
        <taxon>Fungi</taxon>
        <taxon>Dikarya</taxon>
        <taxon>Basidiomycota</taxon>
        <taxon>Agaricomycotina</taxon>
        <taxon>Agaricomycetes</taxon>
        <taxon>Russulales</taxon>
        <taxon>Russulaceae</taxon>
        <taxon>Russula</taxon>
    </lineage>
</organism>
<dbReference type="GO" id="GO:0008410">
    <property type="term" value="F:CoA-transferase activity"/>
    <property type="evidence" value="ECO:0007669"/>
    <property type="project" value="TreeGrafter"/>
</dbReference>
<evidence type="ECO:0000256" key="2">
    <source>
        <dbReference type="ARBA" id="ARBA00022679"/>
    </source>
</evidence>
<reference evidence="3" key="2">
    <citation type="journal article" date="2020" name="Nat. Commun.">
        <title>Large-scale genome sequencing of mycorrhizal fungi provides insights into the early evolution of symbiotic traits.</title>
        <authorList>
            <person name="Miyauchi S."/>
            <person name="Kiss E."/>
            <person name="Kuo A."/>
            <person name="Drula E."/>
            <person name="Kohler A."/>
            <person name="Sanchez-Garcia M."/>
            <person name="Morin E."/>
            <person name="Andreopoulos B."/>
            <person name="Barry K.W."/>
            <person name="Bonito G."/>
            <person name="Buee M."/>
            <person name="Carver A."/>
            <person name="Chen C."/>
            <person name="Cichocki N."/>
            <person name="Clum A."/>
            <person name="Culley D."/>
            <person name="Crous P.W."/>
            <person name="Fauchery L."/>
            <person name="Girlanda M."/>
            <person name="Hayes R.D."/>
            <person name="Keri Z."/>
            <person name="LaButti K."/>
            <person name="Lipzen A."/>
            <person name="Lombard V."/>
            <person name="Magnuson J."/>
            <person name="Maillard F."/>
            <person name="Murat C."/>
            <person name="Nolan M."/>
            <person name="Ohm R.A."/>
            <person name="Pangilinan J."/>
            <person name="Pereira M.F."/>
            <person name="Perotto S."/>
            <person name="Peter M."/>
            <person name="Pfister S."/>
            <person name="Riley R."/>
            <person name="Sitrit Y."/>
            <person name="Stielow J.B."/>
            <person name="Szollosi G."/>
            <person name="Zifcakova L."/>
            <person name="Stursova M."/>
            <person name="Spatafora J.W."/>
            <person name="Tedersoo L."/>
            <person name="Vaario L.M."/>
            <person name="Yamada A."/>
            <person name="Yan M."/>
            <person name="Wang P."/>
            <person name="Xu J."/>
            <person name="Bruns T."/>
            <person name="Baldrian P."/>
            <person name="Vilgalys R."/>
            <person name="Dunand C."/>
            <person name="Henrissat B."/>
            <person name="Grigoriev I.V."/>
            <person name="Hibbett D."/>
            <person name="Nagy L.G."/>
            <person name="Martin F.M."/>
        </authorList>
    </citation>
    <scope>NUCLEOTIDE SEQUENCE</scope>
    <source>
        <strain evidence="3">Prilba</strain>
    </source>
</reference>
<comment type="similarity">
    <text evidence="1">Belongs to the CoA-transferase III family.</text>
</comment>
<keyword evidence="2" id="KW-0808">Transferase</keyword>
<dbReference type="InterPro" id="IPR050483">
    <property type="entry name" value="CoA-transferase_III_domain"/>
</dbReference>
<dbReference type="Pfam" id="PF02515">
    <property type="entry name" value="CoA_transf_3"/>
    <property type="match status" value="1"/>
</dbReference>
<evidence type="ECO:0000256" key="1">
    <source>
        <dbReference type="ARBA" id="ARBA00008383"/>
    </source>
</evidence>
<dbReference type="InterPro" id="IPR044855">
    <property type="entry name" value="CoA-Trfase_III_dom3_sf"/>
</dbReference>
<keyword evidence="4" id="KW-1185">Reference proteome</keyword>
<dbReference type="OrthoDB" id="5863171at2759"/>
<evidence type="ECO:0000313" key="3">
    <source>
        <dbReference type="EMBL" id="KAF8483914.1"/>
    </source>
</evidence>
<evidence type="ECO:0000313" key="4">
    <source>
        <dbReference type="Proteomes" id="UP000759537"/>
    </source>
</evidence>
<name>A0A9P5N1K0_9AGAM</name>
<reference evidence="3" key="1">
    <citation type="submission" date="2019-10" db="EMBL/GenBank/DDBJ databases">
        <authorList>
            <consortium name="DOE Joint Genome Institute"/>
            <person name="Kuo A."/>
            <person name="Miyauchi S."/>
            <person name="Kiss E."/>
            <person name="Drula E."/>
            <person name="Kohler A."/>
            <person name="Sanchez-Garcia M."/>
            <person name="Andreopoulos B."/>
            <person name="Barry K.W."/>
            <person name="Bonito G."/>
            <person name="Buee M."/>
            <person name="Carver A."/>
            <person name="Chen C."/>
            <person name="Cichocki N."/>
            <person name="Clum A."/>
            <person name="Culley D."/>
            <person name="Crous P.W."/>
            <person name="Fauchery L."/>
            <person name="Girlanda M."/>
            <person name="Hayes R."/>
            <person name="Keri Z."/>
            <person name="LaButti K."/>
            <person name="Lipzen A."/>
            <person name="Lombard V."/>
            <person name="Magnuson J."/>
            <person name="Maillard F."/>
            <person name="Morin E."/>
            <person name="Murat C."/>
            <person name="Nolan M."/>
            <person name="Ohm R."/>
            <person name="Pangilinan J."/>
            <person name="Pereira M."/>
            <person name="Perotto S."/>
            <person name="Peter M."/>
            <person name="Riley R."/>
            <person name="Sitrit Y."/>
            <person name="Stielow B."/>
            <person name="Szollosi G."/>
            <person name="Zifcakova L."/>
            <person name="Stursova M."/>
            <person name="Spatafora J.W."/>
            <person name="Tedersoo L."/>
            <person name="Vaario L.-M."/>
            <person name="Yamada A."/>
            <person name="Yan M."/>
            <person name="Wang P."/>
            <person name="Xu J."/>
            <person name="Bruns T."/>
            <person name="Baldrian P."/>
            <person name="Vilgalys R."/>
            <person name="Henrissat B."/>
            <person name="Grigoriev I.V."/>
            <person name="Hibbett D."/>
            <person name="Nagy L.G."/>
            <person name="Martin F.M."/>
        </authorList>
    </citation>
    <scope>NUCLEOTIDE SEQUENCE</scope>
    <source>
        <strain evidence="3">Prilba</strain>
    </source>
</reference>
<dbReference type="InterPro" id="IPR003673">
    <property type="entry name" value="CoA-Trfase_fam_III"/>
</dbReference>
<protein>
    <submittedName>
        <fullName evidence="3">CoA-transferase family III domain-containing protein</fullName>
    </submittedName>
</protein>
<dbReference type="Gene3D" id="3.30.1540.10">
    <property type="entry name" value="formyl-coa transferase, domain 3"/>
    <property type="match status" value="1"/>
</dbReference>
<dbReference type="SUPFAM" id="SSF89796">
    <property type="entry name" value="CoA-transferase family III (CaiB/BaiF)"/>
    <property type="match status" value="1"/>
</dbReference>
<sequence>MLGRLGPAGHFAGRIAESRALASRQLATDSSSKDKSSSLPLSGVRVLELGQLIAGPFAGQLLGHFGAEIIKVEPPRSGDPLRVWRELDVDGTSPWFRSLARNKKSVTIDMRKEEGRALVRRLAERSDVVIENFKPGSSNISLLSLTALEKWGLGPDTLRATNPGLIFTRISGYGQTGPWSPRPGYASVCEGEAGFRFINGFSDENTGELSGPPVRPNISLGDSVAGLTAAFGTVLALLARRSKQDKGLTEGLTVDVSIMESMLNLMEGIIPEFDRKGVVRGPSGSSVTGIVPTGAYPCAPAAPSASADAQPEYVIIGANADSMYERLMRAMDRADLTGPEFANNQHRVKRRTEIEGAIVAWTRQRTRDEVLRVLDQIGVPAGRVATVRDIVASEQVQERGAVEDVWVPGRVLSEAAHGEADGGWTVKMPGVAPKLEGVHARTRWAGPDLGAHNREILCGELGLSAQELNALVEQGTVGGNGSQAPAKGISSSSMAVQPTLLPPTPNIHALWRPLPPGACPSPRSHLPTDEEIIAAIAFVWCIHWNSFSTMDAGGLCARILAKHPSWHLLEKRVADVRGRALADGRLRRPEFEAGLRMQPSIEDVRLREHAYDFDPRWRSARPAQAGKLTSSFEITSGEVVWGQLAAFVSGMKSGMRDKENLAGPRASSPWRFRAAARPGVWHIARVNAAPAPFSYSKPTGFLLYHTDVDPTTVLSSARRGDTGAPCVARLGSGGWGAEDRGDMMRTVVDVDPEEWSALWSRRWQMYLDGIWPDRYHEDAEQWGRLDALRAGAAFFVDAAHAPEVLRLIARPSALDERTKFQNSSSLYLAPANRLQGKGGVPFGCHLFLPRPQGDELARLVFSGTRSPLFPNSDELVAFWYDGRHWDYDEVDFASTPIVEPIRV</sequence>
<gene>
    <name evidence="3" type="ORF">DFH94DRAFT_690376</name>
</gene>
<proteinExistence type="inferred from homology"/>
<comment type="caution">
    <text evidence="3">The sequence shown here is derived from an EMBL/GenBank/DDBJ whole genome shotgun (WGS) entry which is preliminary data.</text>
</comment>
<dbReference type="AlphaFoldDB" id="A0A9P5N1K0"/>
<dbReference type="InterPro" id="IPR023606">
    <property type="entry name" value="CoA-Trfase_III_dom_1_sf"/>
</dbReference>
<accession>A0A9P5N1K0</accession>